<evidence type="ECO:0000313" key="1">
    <source>
        <dbReference type="EMBL" id="RRR73365.1"/>
    </source>
</evidence>
<dbReference type="EMBL" id="RSAS01000344">
    <property type="protein sequence ID" value="RRR73365.1"/>
    <property type="molecule type" value="Genomic_DNA"/>
</dbReference>
<gene>
    <name evidence="1" type="ORF">EI684_08805</name>
</gene>
<organism evidence="1 2">
    <name type="scientific">Candidatus Viridilinea halotolerans</name>
    <dbReference type="NCBI Taxonomy" id="2491704"/>
    <lineage>
        <taxon>Bacteria</taxon>
        <taxon>Bacillati</taxon>
        <taxon>Chloroflexota</taxon>
        <taxon>Chloroflexia</taxon>
        <taxon>Chloroflexales</taxon>
        <taxon>Chloroflexineae</taxon>
        <taxon>Oscillochloridaceae</taxon>
        <taxon>Candidatus Viridilinea</taxon>
    </lineage>
</organism>
<sequence length="213" mass="23800">MDNARSISRTYRAAIRLGEDYITLEETITLPLEASDEEVQQAVGLGWRIYQAQHEALEQQVRALREAHPLPTPVLVRDPDAPASDKQRGYIATLQDHLTWNNEQLASYAAEQAVDLVTMTKGQASGFIDELKKLADERVRYSTENRGRSNENLANQPASARQMQALQRIAEKQGLELESVIAQRFGVQSSELSNEQAGLLLSELQARQGRSQS</sequence>
<protein>
    <submittedName>
        <fullName evidence="1">Uncharacterized protein</fullName>
    </submittedName>
</protein>
<reference evidence="1 2" key="1">
    <citation type="submission" date="2018-12" db="EMBL/GenBank/DDBJ databases">
        <title>Genome Sequence of Candidatus Viridilinea halotolerans isolated from saline sulfide-rich spring.</title>
        <authorList>
            <person name="Grouzdev D.S."/>
            <person name="Burganskaya E.I."/>
            <person name="Krutkina M.S."/>
            <person name="Sukhacheva M.V."/>
            <person name="Gorlenko V.M."/>
        </authorList>
    </citation>
    <scope>NUCLEOTIDE SEQUENCE [LARGE SCALE GENOMIC DNA]</scope>
    <source>
        <strain evidence="1">Chok-6</strain>
    </source>
</reference>
<accession>A0A426U1P1</accession>
<dbReference type="Proteomes" id="UP000280307">
    <property type="component" value="Unassembled WGS sequence"/>
</dbReference>
<evidence type="ECO:0000313" key="2">
    <source>
        <dbReference type="Proteomes" id="UP000280307"/>
    </source>
</evidence>
<name>A0A426U1P1_9CHLR</name>
<dbReference type="AlphaFoldDB" id="A0A426U1P1"/>
<proteinExistence type="predicted"/>
<comment type="caution">
    <text evidence="1">The sequence shown here is derived from an EMBL/GenBank/DDBJ whole genome shotgun (WGS) entry which is preliminary data.</text>
</comment>